<dbReference type="RefSeq" id="XP_049145800.1">
    <property type="nucleotide sequence ID" value="XM_049288656.1"/>
</dbReference>
<accession>A0A9Q8SX18</accession>
<protein>
    <submittedName>
        <fullName evidence="1">Uncharacterized protein</fullName>
    </submittedName>
</protein>
<organism evidence="1 2">
    <name type="scientific">Colletotrichum lupini</name>
    <dbReference type="NCBI Taxonomy" id="145971"/>
    <lineage>
        <taxon>Eukaryota</taxon>
        <taxon>Fungi</taxon>
        <taxon>Dikarya</taxon>
        <taxon>Ascomycota</taxon>
        <taxon>Pezizomycotina</taxon>
        <taxon>Sordariomycetes</taxon>
        <taxon>Hypocreomycetidae</taxon>
        <taxon>Glomerellales</taxon>
        <taxon>Glomerellaceae</taxon>
        <taxon>Colletotrichum</taxon>
        <taxon>Colletotrichum acutatum species complex</taxon>
    </lineage>
</organism>
<dbReference type="GeneID" id="73343666"/>
<keyword evidence="2" id="KW-1185">Reference proteome</keyword>
<evidence type="ECO:0000313" key="2">
    <source>
        <dbReference type="Proteomes" id="UP000830671"/>
    </source>
</evidence>
<dbReference type="AlphaFoldDB" id="A0A9Q8SX18"/>
<gene>
    <name evidence="1" type="ORF">CLUP02_09678</name>
</gene>
<name>A0A9Q8SX18_9PEZI</name>
<proteinExistence type="predicted"/>
<dbReference type="EMBL" id="CP019477">
    <property type="protein sequence ID" value="UQC84182.1"/>
    <property type="molecule type" value="Genomic_DNA"/>
</dbReference>
<evidence type="ECO:0000313" key="1">
    <source>
        <dbReference type="EMBL" id="UQC84182.1"/>
    </source>
</evidence>
<sequence>MPYLEQDLNDARGWEPEVGSEEEVAFLAAVMMKETEGIDMKGLDLGVRSHILLGVMCSAFDVDKGQQVEEVERRLDGQSDVEENRGELLRQILKSVVSCKQLRGMGEIQDVYLGSEHAIIHHTALRKLERRLENTQKCENIQALNEIETHTKASRRAGNAENNSLRALEETIKLTGIFKLRSISSLVIEASAGSSSYAHRRKRSTGCIGGKNFGRLQKHQARGLFREDFSLFPFIGA</sequence>
<reference evidence="1" key="1">
    <citation type="journal article" date="2021" name="Mol. Plant Microbe Interact.">
        <title>Complete Genome Sequence of the Plant-Pathogenic Fungus Colletotrichum lupini.</title>
        <authorList>
            <person name="Baroncelli R."/>
            <person name="Pensec F."/>
            <person name="Da Lio D."/>
            <person name="Boufleur T."/>
            <person name="Vicente I."/>
            <person name="Sarrocco S."/>
            <person name="Picot A."/>
            <person name="Baraldi E."/>
            <person name="Sukno S."/>
            <person name="Thon M."/>
            <person name="Le Floch G."/>
        </authorList>
    </citation>
    <scope>NUCLEOTIDE SEQUENCE</scope>
    <source>
        <strain evidence="1">IMI 504893</strain>
    </source>
</reference>
<dbReference type="KEGG" id="clup:CLUP02_09678"/>
<dbReference type="Proteomes" id="UP000830671">
    <property type="component" value="Chromosome 5"/>
</dbReference>